<dbReference type="Gene3D" id="6.10.10.120">
    <property type="entry name" value="Antitoxin ParD1-like"/>
    <property type="match status" value="1"/>
</dbReference>
<organism evidence="2 3">
    <name type="scientific">Neorhizobium turbinariae</name>
    <dbReference type="NCBI Taxonomy" id="2937795"/>
    <lineage>
        <taxon>Bacteria</taxon>
        <taxon>Pseudomonadati</taxon>
        <taxon>Pseudomonadota</taxon>
        <taxon>Alphaproteobacteria</taxon>
        <taxon>Hyphomicrobiales</taxon>
        <taxon>Rhizobiaceae</taxon>
        <taxon>Rhizobium/Agrobacterium group</taxon>
        <taxon>Neorhizobium</taxon>
    </lineage>
</organism>
<keyword evidence="1" id="KW-1277">Toxin-antitoxin system</keyword>
<evidence type="ECO:0000256" key="1">
    <source>
        <dbReference type="ARBA" id="ARBA00022649"/>
    </source>
</evidence>
<reference evidence="2 3" key="1">
    <citation type="submission" date="2022-04" db="EMBL/GenBank/DDBJ databases">
        <title>Rhizobium coralii sp. nov., isolated from coral Turbinaria peltata.</title>
        <authorList>
            <person name="Sun H."/>
        </authorList>
    </citation>
    <scope>NUCLEOTIDE SEQUENCE [LARGE SCALE GENOMIC DNA]</scope>
    <source>
        <strain evidence="2 3">NTR19</strain>
    </source>
</reference>
<sequence length="93" mass="10044">MAATTSLKITLPLEMAELVRAKVASGRYASESDVIADSLRALAEDDAAFDRWLVEDVGPTVDAIDAGREKTYSLEETRERLQSRISGMVAGKG</sequence>
<proteinExistence type="predicted"/>
<comment type="caution">
    <text evidence="2">The sequence shown here is derived from an EMBL/GenBank/DDBJ whole genome shotgun (WGS) entry which is preliminary data.</text>
</comment>
<evidence type="ECO:0000313" key="2">
    <source>
        <dbReference type="EMBL" id="MCK8780523.1"/>
    </source>
</evidence>
<keyword evidence="3" id="KW-1185">Reference proteome</keyword>
<dbReference type="SUPFAM" id="SSF47598">
    <property type="entry name" value="Ribbon-helix-helix"/>
    <property type="match status" value="1"/>
</dbReference>
<dbReference type="EMBL" id="JALPRY010000012">
    <property type="protein sequence ID" value="MCK8780523.1"/>
    <property type="molecule type" value="Genomic_DNA"/>
</dbReference>
<name>A0ABT0IRP2_9HYPH</name>
<dbReference type="RefSeq" id="WP_245450394.1">
    <property type="nucleotide sequence ID" value="NZ_JALPRY010000012.1"/>
</dbReference>
<evidence type="ECO:0000313" key="3">
    <source>
        <dbReference type="Proteomes" id="UP001202827"/>
    </source>
</evidence>
<dbReference type="InterPro" id="IPR038296">
    <property type="entry name" value="ParD_sf"/>
</dbReference>
<protein>
    <submittedName>
        <fullName evidence="2">Type II toxin-antitoxin system ParD family antitoxin</fullName>
    </submittedName>
</protein>
<dbReference type="InterPro" id="IPR022789">
    <property type="entry name" value="ParD"/>
</dbReference>
<accession>A0ABT0IRP2</accession>
<dbReference type="InterPro" id="IPR010985">
    <property type="entry name" value="Ribbon_hlx_hlx"/>
</dbReference>
<gene>
    <name evidence="2" type="ORF">M0654_11050</name>
</gene>
<dbReference type="Proteomes" id="UP001202827">
    <property type="component" value="Unassembled WGS sequence"/>
</dbReference>
<dbReference type="Pfam" id="PF03693">
    <property type="entry name" value="ParD_antitoxin"/>
    <property type="match status" value="1"/>
</dbReference>